<name>E4XLY9_OIKDI</name>
<keyword evidence="4" id="KW-1185">Reference proteome</keyword>
<dbReference type="AlphaFoldDB" id="E4XLY9"/>
<sequence length="721" mass="80555">MSAGQLSSPIILAVDPSKILNQKKMIVAHDCLFEIDAPSPDCKIFFTINKERPASFDLPKKIRKMTVPQRNTVHYKKYFWLNSGKRTIKAMAIDSKGRESNVVTRVFTVSDPCNSDYTSVEEYRCADAIVEDQIKPKRNEIQSMTFSERGWNEDQTQNSIFFEEPIAEPELPKCLYCSCEYALSAEEARFCSQCSKPIPRYNECEPEKVYPGCTGVCTKCSSLIPLDASNCPVCDEPIQERSVESCEYDMNGDRICDACSRKSAPTATHCQFCDKKFPIPVMLGQAIPPRMNPAAMEQICTGCERRCAPEARICDWCGVPLATAENIQCVICFTELPPFVTFCAVCGVHFDSPPRLDPRNSSLGEIATLPFEQLPRWSTGPLPIVEYEETPRPTRDSPTSIIPKYANKAIQAPPILKPSRTNSTLPHSRPNKSISVISSGSGLWRKQLEHILTHHENHANKDTVYRQKVADLRMGSVVESEIGLSADPETDQQYMSIVLSFASPDNPDYPSSKSSSAWELYKTSPVKKTQENPNQEKKKKKAKKAAPKTTAEKILEALSHEERLLLAEVGSRGQHRLGQVALLLDSGKFQKLSNINCQNEKGVTPLYLAVSGNHNEICKLLINAILDKEKHPKKKNTSLNTKFGKELNTILHVATEQGNILLVQTLLESGASMKLKNRKDQTAFDLAQCGTSSKITNLFNQHQGRLLLESQLQTNQLMKGF</sequence>
<dbReference type="PROSITE" id="PS50297">
    <property type="entry name" value="ANK_REP_REGION"/>
    <property type="match status" value="2"/>
</dbReference>
<gene>
    <name evidence="3" type="ORF">GSOID_T00014736001</name>
</gene>
<dbReference type="Proteomes" id="UP000001307">
    <property type="component" value="Unassembled WGS sequence"/>
</dbReference>
<feature type="repeat" description="ANK" evidence="1">
    <location>
        <begin position="601"/>
        <end position="623"/>
    </location>
</feature>
<dbReference type="InParanoid" id="E4XLY9"/>
<evidence type="ECO:0000256" key="1">
    <source>
        <dbReference type="PROSITE-ProRule" id="PRU00023"/>
    </source>
</evidence>
<feature type="compositionally biased region" description="Basic residues" evidence="2">
    <location>
        <begin position="537"/>
        <end position="546"/>
    </location>
</feature>
<dbReference type="SUPFAM" id="SSF48403">
    <property type="entry name" value="Ankyrin repeat"/>
    <property type="match status" value="1"/>
</dbReference>
<evidence type="ECO:0000313" key="4">
    <source>
        <dbReference type="Proteomes" id="UP000001307"/>
    </source>
</evidence>
<dbReference type="PANTHER" id="PTHR16058">
    <property type="entry name" value="DOUBLE ZINC RIBBON AND ANKYRIN REPEAT-CONTAINING PROTEIN 1"/>
    <property type="match status" value="1"/>
</dbReference>
<feature type="repeat" description="ANK" evidence="1">
    <location>
        <begin position="646"/>
        <end position="678"/>
    </location>
</feature>
<dbReference type="InterPro" id="IPR036770">
    <property type="entry name" value="Ankyrin_rpt-contain_sf"/>
</dbReference>
<dbReference type="InterPro" id="IPR026876">
    <property type="entry name" value="Fn3_assoc_repeat"/>
</dbReference>
<dbReference type="OrthoDB" id="10033229at2759"/>
<dbReference type="Pfam" id="PF12796">
    <property type="entry name" value="Ank_2"/>
    <property type="match status" value="1"/>
</dbReference>
<protein>
    <submittedName>
        <fullName evidence="3">Uncharacterized protein</fullName>
    </submittedName>
</protein>
<dbReference type="PANTHER" id="PTHR16058:SF4">
    <property type="entry name" value="DOUBLE ZINC RIBBON AND ANKYRIN REPEAT-CONTAINING PROTEIN 1"/>
    <property type="match status" value="1"/>
</dbReference>
<proteinExistence type="predicted"/>
<dbReference type="InterPro" id="IPR052481">
    <property type="entry name" value="DZAN1"/>
</dbReference>
<dbReference type="InterPro" id="IPR002110">
    <property type="entry name" value="Ankyrin_rpt"/>
</dbReference>
<organism evidence="3">
    <name type="scientific">Oikopleura dioica</name>
    <name type="common">Tunicate</name>
    <dbReference type="NCBI Taxonomy" id="34765"/>
    <lineage>
        <taxon>Eukaryota</taxon>
        <taxon>Metazoa</taxon>
        <taxon>Chordata</taxon>
        <taxon>Tunicata</taxon>
        <taxon>Appendicularia</taxon>
        <taxon>Copelata</taxon>
        <taxon>Oikopleuridae</taxon>
        <taxon>Oikopleura</taxon>
    </lineage>
</organism>
<dbReference type="EMBL" id="FN653073">
    <property type="protein sequence ID" value="CBY10996.1"/>
    <property type="molecule type" value="Genomic_DNA"/>
</dbReference>
<evidence type="ECO:0000256" key="2">
    <source>
        <dbReference type="SAM" id="MobiDB-lite"/>
    </source>
</evidence>
<dbReference type="PROSITE" id="PS50088">
    <property type="entry name" value="ANK_REPEAT"/>
    <property type="match status" value="2"/>
</dbReference>
<accession>E4XLY9</accession>
<reference evidence="3" key="1">
    <citation type="journal article" date="2010" name="Science">
        <title>Plasticity of animal genome architecture unmasked by rapid evolution of a pelagic tunicate.</title>
        <authorList>
            <person name="Denoeud F."/>
            <person name="Henriet S."/>
            <person name="Mungpakdee S."/>
            <person name="Aury J.M."/>
            <person name="Da Silva C."/>
            <person name="Brinkmann H."/>
            <person name="Mikhaleva J."/>
            <person name="Olsen L.C."/>
            <person name="Jubin C."/>
            <person name="Canestro C."/>
            <person name="Bouquet J.M."/>
            <person name="Danks G."/>
            <person name="Poulain J."/>
            <person name="Campsteijn C."/>
            <person name="Adamski M."/>
            <person name="Cross I."/>
            <person name="Yadetie F."/>
            <person name="Muffato M."/>
            <person name="Louis A."/>
            <person name="Butcher S."/>
            <person name="Tsagkogeorga G."/>
            <person name="Konrad A."/>
            <person name="Singh S."/>
            <person name="Jensen M.F."/>
            <person name="Cong E.H."/>
            <person name="Eikeseth-Otteraa H."/>
            <person name="Noel B."/>
            <person name="Anthouard V."/>
            <person name="Porcel B.M."/>
            <person name="Kachouri-Lafond R."/>
            <person name="Nishino A."/>
            <person name="Ugolini M."/>
            <person name="Chourrout P."/>
            <person name="Nishida H."/>
            <person name="Aasland R."/>
            <person name="Huzurbazar S."/>
            <person name="Westhof E."/>
            <person name="Delsuc F."/>
            <person name="Lehrach H."/>
            <person name="Reinhardt R."/>
            <person name="Weissenbach J."/>
            <person name="Roy S.W."/>
            <person name="Artiguenave F."/>
            <person name="Postlethwait J.H."/>
            <person name="Manak J.R."/>
            <person name="Thompson E.M."/>
            <person name="Jaillon O."/>
            <person name="Du Pasquier L."/>
            <person name="Boudinot P."/>
            <person name="Liberles D.A."/>
            <person name="Volff J.N."/>
            <person name="Philippe H."/>
            <person name="Lenhard B."/>
            <person name="Roest Crollius H."/>
            <person name="Wincker P."/>
            <person name="Chourrout D."/>
        </authorList>
    </citation>
    <scope>NUCLEOTIDE SEQUENCE [LARGE SCALE GENOMIC DNA]</scope>
</reference>
<dbReference type="SMART" id="SM00248">
    <property type="entry name" value="ANK"/>
    <property type="match status" value="2"/>
</dbReference>
<dbReference type="Pfam" id="PF13287">
    <property type="entry name" value="Fn3_assoc"/>
    <property type="match status" value="1"/>
</dbReference>
<dbReference type="Gene3D" id="1.25.40.20">
    <property type="entry name" value="Ankyrin repeat-containing domain"/>
    <property type="match status" value="1"/>
</dbReference>
<evidence type="ECO:0000313" key="3">
    <source>
        <dbReference type="EMBL" id="CBY10996.1"/>
    </source>
</evidence>
<feature type="region of interest" description="Disordered" evidence="2">
    <location>
        <begin position="524"/>
        <end position="548"/>
    </location>
</feature>
<keyword evidence="1" id="KW-0040">ANK repeat</keyword>